<evidence type="ECO:0000256" key="1">
    <source>
        <dbReference type="SAM" id="Coils"/>
    </source>
</evidence>
<proteinExistence type="predicted"/>
<keyword evidence="1" id="KW-0175">Coiled coil</keyword>
<organism evidence="3 4">
    <name type="scientific">Syphacia muris</name>
    <dbReference type="NCBI Taxonomy" id="451379"/>
    <lineage>
        <taxon>Eukaryota</taxon>
        <taxon>Metazoa</taxon>
        <taxon>Ecdysozoa</taxon>
        <taxon>Nematoda</taxon>
        <taxon>Chromadorea</taxon>
        <taxon>Rhabditida</taxon>
        <taxon>Spirurina</taxon>
        <taxon>Oxyuridomorpha</taxon>
        <taxon>Oxyuroidea</taxon>
        <taxon>Oxyuridae</taxon>
        <taxon>Syphacia</taxon>
    </lineage>
</organism>
<reference evidence="4" key="1">
    <citation type="submission" date="2017-02" db="UniProtKB">
        <authorList>
            <consortium name="WormBaseParasite"/>
        </authorList>
    </citation>
    <scope>IDENTIFICATION</scope>
</reference>
<evidence type="ECO:0000313" key="4">
    <source>
        <dbReference type="WBParaSite" id="SMUV_0000433501-mRNA-1"/>
    </source>
</evidence>
<dbReference type="WBParaSite" id="SMUV_0000433501-mRNA-1">
    <property type="protein sequence ID" value="SMUV_0000433501-mRNA-1"/>
    <property type="gene ID" value="SMUV_0000433501"/>
</dbReference>
<accession>A0A0N5AIS7</accession>
<feature type="coiled-coil region" evidence="1">
    <location>
        <begin position="793"/>
        <end position="827"/>
    </location>
</feature>
<feature type="coiled-coil region" evidence="1">
    <location>
        <begin position="259"/>
        <end position="325"/>
    </location>
</feature>
<protein>
    <submittedName>
        <fullName evidence="4">DUF5741 domain-containing protein</fullName>
    </submittedName>
</protein>
<dbReference type="PANTHER" id="PTHR23159:SF60">
    <property type="entry name" value="SPINDLE ASSEMBLY ABNORMAL PROTEIN 4"/>
    <property type="match status" value="1"/>
</dbReference>
<name>A0A0N5AIS7_9BILA</name>
<feature type="coiled-coil region" evidence="1">
    <location>
        <begin position="133"/>
        <end position="185"/>
    </location>
</feature>
<evidence type="ECO:0000313" key="3">
    <source>
        <dbReference type="Proteomes" id="UP000046393"/>
    </source>
</evidence>
<feature type="coiled-coil region" evidence="1">
    <location>
        <begin position="612"/>
        <end position="716"/>
    </location>
</feature>
<feature type="region of interest" description="Disordered" evidence="2">
    <location>
        <begin position="200"/>
        <end position="222"/>
    </location>
</feature>
<keyword evidence="3" id="KW-1185">Reference proteome</keyword>
<dbReference type="STRING" id="451379.A0A0N5AIS7"/>
<evidence type="ECO:0000256" key="2">
    <source>
        <dbReference type="SAM" id="MobiDB-lite"/>
    </source>
</evidence>
<feature type="compositionally biased region" description="Low complexity" evidence="2">
    <location>
        <begin position="206"/>
        <end position="220"/>
    </location>
</feature>
<dbReference type="Proteomes" id="UP000046393">
    <property type="component" value="Unplaced"/>
</dbReference>
<dbReference type="Gene3D" id="1.10.287.1490">
    <property type="match status" value="1"/>
</dbReference>
<feature type="coiled-coil region" evidence="1">
    <location>
        <begin position="1139"/>
        <end position="1166"/>
    </location>
</feature>
<sequence>MEDSEYDEYTQSSVSVECNATLDVDKVLHNEEEVCSPLGTGGDRSSPMTVFHTGDVPYSGAPCSLETFNNIQEKPDKGKYVNISETLEENRNLKSANFILQLENYNLKKELPELRDDNGVDFTMEYIKCKSALHDAENTKLKLETQLKEISDKLVVCISDKEKERVKWEEEKKQLVASVDQLKIEKETYFNENVLDKYRTGKLPDESGPSSSSVYDSDASQAESSIFSERDQQLDVLQQKMAIDFVKNEVMRRNFLKQIDGLTIDLKEKDGKLQQLTNELEVERNVRKEMQVENVRLQDMFSESEKCKEALKDQLEENRKQYQIDVFKRDRAINALMRRCEAARIPEATAYANENDKVFSDVAGILHRVQEIDDENMKIREKAIKLATEDGASLEDLTSSDILSAGGDVSEVNVKQIIEKNKKIAKYLDAECIKQQQSMDPSLREEVQCKMAAFDAIETSDDSSSVVVQPIHSEISVNTGGVTANNILNASRIMNREVEGLQKKIDVIRKICVQLFEKLRGSAATLQKILDQLYGNGEGHSLLEEVEAMHLDFNQSVNTADYLSSNFEVVQKSLLELTEVFERSVIPQLYNTLDGCEVSLLTEKDCFNEGQLKTLKKELDTEREKASSARAEVEELTKKMQQLEMDNKKILSDRDVIEMNMAEVRSTLEKANDEVCKMKSECVCYSEELLKLRSDNEEKVTELKQVSDQLAKTERDFKKYKVYFEELTSVEEESKRLIQSLRETISSIPQKVVKVITGNEHIVSENDEALKIAEADKDVIALRDEFTQMRATIDETSSNIEALKVKCDQANSETAALKCQKEAVEVELAGLRKKFCDRVAKSVQTDLSQSQMMAREAEYERCAMDNSISKENISRLCAALSQLQEEQHKSEFTSSAVSQLTSVVHDERRMKHGTFCTKAETMTSLCSSDIARMEVGLAEYANFANDVYGMVTRKDDRPFDYRHSLNIKELDKLKIDVNKAVLTQQGSKHSSAKLSMKQLSPQEVVVEDVDSMSSTMSSRHLKSSDVAASLEFVANVGDAENVSKEFEMICSNEPCLEIYDKKMGSLLCKVLADKFWKRILDYSNEIVQIIKAHKSDCKWESKDKLLERARAFRGKIYYIREQVNSVEKLKENLDPSMMVRDLQEKVVDLQHELSNANRLLKEADARLAGQPNTDSIRALILEEMAKIRNVMKAVGKAAAYNRIPASLPN</sequence>
<dbReference type="AlphaFoldDB" id="A0A0N5AIS7"/>
<dbReference type="PANTHER" id="PTHR23159">
    <property type="entry name" value="CENTROSOMAL PROTEIN 2"/>
    <property type="match status" value="1"/>
</dbReference>